<keyword evidence="2" id="KW-1185">Reference proteome</keyword>
<proteinExistence type="predicted"/>
<dbReference type="EMBL" id="JAWDJT010000003">
    <property type="protein sequence ID" value="MDU0370180.1"/>
    <property type="molecule type" value="Genomic_DNA"/>
</dbReference>
<accession>A0ABU3TFN4</accession>
<name>A0ABU3TFN4_9BACT</name>
<comment type="caution">
    <text evidence="1">The sequence shown here is derived from an EMBL/GenBank/DDBJ whole genome shotgun (WGS) entry which is preliminary data.</text>
</comment>
<evidence type="ECO:0000313" key="1">
    <source>
        <dbReference type="EMBL" id="MDU0370180.1"/>
    </source>
</evidence>
<gene>
    <name evidence="1" type="ORF">ROI90_07235</name>
</gene>
<reference evidence="1 2" key="1">
    <citation type="submission" date="2023-10" db="EMBL/GenBank/DDBJ databases">
        <title>Hymenobacter endophyticus sp. nov., an isolate from the leaf tissues of wheat.</title>
        <authorList>
            <person name="Dai Y."/>
        </authorList>
    </citation>
    <scope>NUCLEOTIDE SEQUENCE [LARGE SCALE GENOMIC DNA]</scope>
    <source>
        <strain evidence="1 2">ZK17L-C2</strain>
    </source>
</reference>
<evidence type="ECO:0000313" key="2">
    <source>
        <dbReference type="Proteomes" id="UP001250698"/>
    </source>
</evidence>
<evidence type="ECO:0008006" key="3">
    <source>
        <dbReference type="Google" id="ProtNLM"/>
    </source>
</evidence>
<dbReference type="Proteomes" id="UP001250698">
    <property type="component" value="Unassembled WGS sequence"/>
</dbReference>
<sequence>MFSAPAAFQPFMKAFFVLLVLIGLSFGAQAQMKDRHAERPGPPEYFSAQAEEVTRLMSDQLHLNEAQIIQMRAINKIKLCRADEIQWQYQDNLAERNAHLAELETQFESECSRILTPSQLSLLRDDKQLDAAPIPLNTTEGGLG</sequence>
<protein>
    <recommendedName>
        <fullName evidence="3">Periplasmic heavy metal sensor</fullName>
    </recommendedName>
</protein>
<dbReference type="RefSeq" id="WP_315997663.1">
    <property type="nucleotide sequence ID" value="NZ_JAWDJT010000003.1"/>
</dbReference>
<organism evidence="1 2">
    <name type="scientific">Hymenobacter endophyticus</name>
    <dbReference type="NCBI Taxonomy" id="3076335"/>
    <lineage>
        <taxon>Bacteria</taxon>
        <taxon>Pseudomonadati</taxon>
        <taxon>Bacteroidota</taxon>
        <taxon>Cytophagia</taxon>
        <taxon>Cytophagales</taxon>
        <taxon>Hymenobacteraceae</taxon>
        <taxon>Hymenobacter</taxon>
    </lineage>
</organism>